<reference evidence="2 3" key="1">
    <citation type="submission" date="2018-08" db="EMBL/GenBank/DDBJ databases">
        <authorList>
            <person name="Muller C M."/>
        </authorList>
    </citation>
    <scope>NUCLEOTIDE SEQUENCE [LARGE SCALE GENOMIC DNA]</scope>
</reference>
<dbReference type="Proteomes" id="UP000324639">
    <property type="component" value="Chromosome Bgt_-06"/>
</dbReference>
<feature type="chain" id="PRO_5040967526" evidence="1">
    <location>
        <begin position="24"/>
        <end position="128"/>
    </location>
</feature>
<organism evidence="2 3">
    <name type="scientific">Blumeria graminis f. sp. tritici</name>
    <dbReference type="NCBI Taxonomy" id="62690"/>
    <lineage>
        <taxon>Eukaryota</taxon>
        <taxon>Fungi</taxon>
        <taxon>Dikarya</taxon>
        <taxon>Ascomycota</taxon>
        <taxon>Pezizomycotina</taxon>
        <taxon>Leotiomycetes</taxon>
        <taxon>Erysiphales</taxon>
        <taxon>Erysiphaceae</taxon>
        <taxon>Blumeria</taxon>
    </lineage>
</organism>
<dbReference type="EMBL" id="LR026989">
    <property type="protein sequence ID" value="VDB88329.1"/>
    <property type="molecule type" value="Genomic_DNA"/>
</dbReference>
<sequence length="128" mass="14426">MHSNRLLSCIGVWFVSAIAVVQCFTDYDCGNNFVVKADMIQTAYDKIEQYLRGATAAGEYPNEIRYNGNLASESIPTYFWLITESRNSYNELTERYFILTSQSGAFLGILSTGWMLKIGTNDTLCHPV</sequence>
<feature type="signal peptide" evidence="1">
    <location>
        <begin position="1"/>
        <end position="23"/>
    </location>
</feature>
<keyword evidence="3" id="KW-1185">Reference proteome</keyword>
<gene>
    <name evidence="2" type="ORF">BGT96224V316_LOCUS4519</name>
</gene>
<keyword evidence="1" id="KW-0732">Signal</keyword>
<evidence type="ECO:0000256" key="1">
    <source>
        <dbReference type="SAM" id="SignalP"/>
    </source>
</evidence>
<dbReference type="AlphaFoldDB" id="A0A9X9MHQ1"/>
<protein>
    <submittedName>
        <fullName evidence="2">Bgt-50516</fullName>
    </submittedName>
</protein>
<proteinExistence type="predicted"/>
<evidence type="ECO:0000313" key="2">
    <source>
        <dbReference type="EMBL" id="VDB88329.1"/>
    </source>
</evidence>
<evidence type="ECO:0000313" key="3">
    <source>
        <dbReference type="Proteomes" id="UP000324639"/>
    </source>
</evidence>
<accession>A0A9X9MHQ1</accession>
<name>A0A9X9MHQ1_BLUGR</name>